<name>A0A8J2BLS8_9BACT</name>
<dbReference type="GO" id="GO:0030246">
    <property type="term" value="F:carbohydrate binding"/>
    <property type="evidence" value="ECO:0007669"/>
    <property type="project" value="InterPro"/>
</dbReference>
<accession>A0A8J2BLS8</accession>
<reference evidence="3" key="1">
    <citation type="submission" date="2021-02" db="EMBL/GenBank/DDBJ databases">
        <authorList>
            <person name="Cremers G."/>
            <person name="Picone N."/>
        </authorList>
    </citation>
    <scope>NUCLEOTIDE SEQUENCE</scope>
    <source>
        <strain evidence="3">PQ17</strain>
    </source>
</reference>
<dbReference type="InterPro" id="IPR011042">
    <property type="entry name" value="6-blade_b-propeller_TolB-like"/>
</dbReference>
<evidence type="ECO:0000259" key="2">
    <source>
        <dbReference type="Pfam" id="PF13860"/>
    </source>
</evidence>
<dbReference type="InterPro" id="IPR018247">
    <property type="entry name" value="EF_Hand_1_Ca_BS"/>
</dbReference>
<dbReference type="InterPro" id="IPR050952">
    <property type="entry name" value="TRIM-NHL_E3_ligases"/>
</dbReference>
<dbReference type="InterPro" id="IPR010502">
    <property type="entry name" value="Carb-bd_dom_fam9"/>
</dbReference>
<sequence>MRKTLLRLAEVFFLIVGWLPGVLAQQTDNHILVAVPAPGSVRIDGDLGDWDLSGTIEACYDVAKLRKRYSVRVAAMYDHSAFYLSFRFRDPTPMENWVNPDLDPQGGWRGDAVQVRFQTDQIVHLTSWYDTQRKRPWASLHYGMWEEDSRARDLNDARSAGLQVAFRKASGGQGYVQELAIPWKLLTQSGVAPAHSFRCGMEFFWGGPKGSSWPQHHYADLIDAQNPQRSFLWEAPQTWGRIELVRQGNLAPVSGVTGEGNPRTESAPGRFSTRGSVPIVYKLPSEGFVTLVIEDEKGRRVRNLIADYPRKAGWNQDFWDGRDDWGNALPPGNYTVRGLYHGPFHLEYVFAYGNPGVPPWITLDGHGGWLSNHENPMFVASDRNRIYVAAAMAEGACALMALDQDGRKCWGVGGIAGGPVARMGRYLYMVVGGALSASIAGIPAGEIRLVRYNPNNGDPVPFGDGSFFRVIGRFNPQKAPPPRNPEGEAIEQGGLGPAWCQRQTMGLAGCGNRLYVSLYFEDKVLVVDGEGKILGEIPLERPSGLATASNGDLLAISDRHLVRIDAAGRITPVSVSGLSAPIGLATGPDASIYVSDWGREMNVKVFDHTGRLLRTIGQTGGRPLVGPYKPDGMFRPWGLAVDGLDRLWVAEWDSSPRRISVWNRRGQLLREFCGTTYYAAMGCAIDSFFPTRGFVTGNMVDLDWRRGLWRVAGTPWRPQHADDLFGPAPDGISRFLRKGSEIFWINGTHDFVSVSRLEPSGLARPLVALGDVSIFLRGNEALPRLIREGLFSNRDDVQWAMTRFPSVFLGVGWQRASRLDAYWWVMRREAAARGRPLRHTFLWVDQNGDGRVQAEEIVFFSKEERGGPDFRSGWLPAVASDFSIGWVAETEGMMTVWRIPCSGWSAVGAPVYRLEDARRVLVDRRRPVPDAASCWFDSRGNLLVNHDPLEMISPDGKVLWQYPNPWPGVHGSVTAPQSHPGRLIGPLYVLGSADVGPEVGEVFCLSGNMGERYLFTVDGLFVAALFHDCRAAPDSLPSRIIRGARLDGTTAGGEPFGGQFFRNPIDGAYYLCGPVSEARECCVISQVKGLESIHRLPSQPLYLSQSFLGAGSSNTEEAARPRLSIIPLKESAGGIPSQRLFNWSSPTRTAQWAFDPRHSALAAWTFDDRFLYLGFQSVKDPTPMINRGNDPTRLFKTGDCAVFELGRGRSGPMSTVLEGDFRLVLSVYQGKPIAVVYCYREAGTKEPVEFASPIGVTRIDRVQMIRQARIELERDVDGYSLYAALPLAALGLHLTPGSVYWGDFGIIYSDPTGTSDRLRMFWANRRTGIVSDVATEASIDPAQWGLFEIQR</sequence>
<dbReference type="Gene3D" id="2.60.40.4070">
    <property type="match status" value="1"/>
</dbReference>
<proteinExistence type="predicted"/>
<dbReference type="PROSITE" id="PS00018">
    <property type="entry name" value="EF_HAND_1"/>
    <property type="match status" value="1"/>
</dbReference>
<dbReference type="PANTHER" id="PTHR24104">
    <property type="entry name" value="E3 UBIQUITIN-PROTEIN LIGASE NHLRC1-RELATED"/>
    <property type="match status" value="1"/>
</dbReference>
<comment type="caution">
    <text evidence="3">The sequence shown here is derived from an EMBL/GenBank/DDBJ whole genome shotgun (WGS) entry which is preliminary data.</text>
</comment>
<evidence type="ECO:0000313" key="3">
    <source>
        <dbReference type="EMBL" id="CAF0694318.1"/>
    </source>
</evidence>
<dbReference type="SUPFAM" id="SSF49344">
    <property type="entry name" value="CBD9-like"/>
    <property type="match status" value="2"/>
</dbReference>
<dbReference type="RefSeq" id="WP_174582986.1">
    <property type="nucleotide sequence ID" value="NZ_CAJNOB010000008.1"/>
</dbReference>
<dbReference type="GO" id="GO:0016052">
    <property type="term" value="P:carbohydrate catabolic process"/>
    <property type="evidence" value="ECO:0007669"/>
    <property type="project" value="InterPro"/>
</dbReference>
<evidence type="ECO:0000313" key="4">
    <source>
        <dbReference type="Proteomes" id="UP000663859"/>
    </source>
</evidence>
<dbReference type="GO" id="GO:0008270">
    <property type="term" value="F:zinc ion binding"/>
    <property type="evidence" value="ECO:0007669"/>
    <property type="project" value="UniProtKB-KW"/>
</dbReference>
<protein>
    <submittedName>
        <fullName evidence="3">Uncharacterized protein</fullName>
    </submittedName>
</protein>
<evidence type="ECO:0000259" key="1">
    <source>
        <dbReference type="Pfam" id="PF06452"/>
    </source>
</evidence>
<gene>
    <name evidence="3" type="ORF">MPNT_160013</name>
</gene>
<keyword evidence="4" id="KW-1185">Reference proteome</keyword>
<dbReference type="EMBL" id="CAJNOB010000008">
    <property type="protein sequence ID" value="CAF0694318.1"/>
    <property type="molecule type" value="Genomic_DNA"/>
</dbReference>
<dbReference type="Pfam" id="PF13860">
    <property type="entry name" value="FlgD_ig"/>
    <property type="match status" value="1"/>
</dbReference>
<dbReference type="PANTHER" id="PTHR24104:SF25">
    <property type="entry name" value="PROTEIN LIN-41"/>
    <property type="match status" value="1"/>
</dbReference>
<dbReference type="SUPFAM" id="SSF63825">
    <property type="entry name" value="YWTD domain"/>
    <property type="match status" value="1"/>
</dbReference>
<dbReference type="GO" id="GO:0004553">
    <property type="term" value="F:hydrolase activity, hydrolyzing O-glycosyl compounds"/>
    <property type="evidence" value="ECO:0007669"/>
    <property type="project" value="InterPro"/>
</dbReference>
<dbReference type="Pfam" id="PF06452">
    <property type="entry name" value="CBM9_1"/>
    <property type="match status" value="1"/>
</dbReference>
<dbReference type="Gene3D" id="2.120.10.30">
    <property type="entry name" value="TolB, C-terminal domain"/>
    <property type="match status" value="1"/>
</dbReference>
<dbReference type="Gene3D" id="2.60.40.1190">
    <property type="match status" value="2"/>
</dbReference>
<feature type="domain" description="FlgD/Vpr Ig-like" evidence="2">
    <location>
        <begin position="287"/>
        <end position="336"/>
    </location>
</feature>
<feature type="domain" description="Carbohydrate-binding" evidence="1">
    <location>
        <begin position="69"/>
        <end position="245"/>
    </location>
</feature>
<dbReference type="InterPro" id="IPR025965">
    <property type="entry name" value="FlgD/Vpr_Ig-like"/>
</dbReference>
<dbReference type="Proteomes" id="UP000663859">
    <property type="component" value="Unassembled WGS sequence"/>
</dbReference>
<organism evidence="3 4">
    <name type="scientific">Candidatus Methylacidithermus pantelleriae</name>
    <dbReference type="NCBI Taxonomy" id="2744239"/>
    <lineage>
        <taxon>Bacteria</taxon>
        <taxon>Pseudomonadati</taxon>
        <taxon>Verrucomicrobiota</taxon>
        <taxon>Methylacidiphilae</taxon>
        <taxon>Methylacidiphilales</taxon>
        <taxon>Methylacidiphilaceae</taxon>
        <taxon>Candidatus Methylacidithermus</taxon>
    </lineage>
</organism>